<dbReference type="Proteomes" id="UP000199118">
    <property type="component" value="Unassembled WGS sequence"/>
</dbReference>
<name>A0A1H2R5N1_9RHOB</name>
<accession>A0A1H2R5N1</accession>
<dbReference type="RefSeq" id="WP_176954583.1">
    <property type="nucleotide sequence ID" value="NZ_FNMZ01000001.1"/>
</dbReference>
<dbReference type="EMBL" id="FNMZ01000001">
    <property type="protein sequence ID" value="SDW14766.1"/>
    <property type="molecule type" value="Genomic_DNA"/>
</dbReference>
<evidence type="ECO:0000313" key="2">
    <source>
        <dbReference type="EMBL" id="SDW14766.1"/>
    </source>
</evidence>
<reference evidence="2 3" key="1">
    <citation type="submission" date="2016-10" db="EMBL/GenBank/DDBJ databases">
        <authorList>
            <person name="de Groot N.N."/>
        </authorList>
    </citation>
    <scope>NUCLEOTIDE SEQUENCE [LARGE SCALE GENOMIC DNA]</scope>
    <source>
        <strain evidence="2 3">DSM 17890</strain>
    </source>
</reference>
<gene>
    <name evidence="2" type="ORF">SAMN05444336_101245</name>
</gene>
<evidence type="ECO:0000313" key="3">
    <source>
        <dbReference type="Proteomes" id="UP000199118"/>
    </source>
</evidence>
<feature type="transmembrane region" description="Helical" evidence="1">
    <location>
        <begin position="15"/>
        <end position="43"/>
    </location>
</feature>
<keyword evidence="1" id="KW-0812">Transmembrane</keyword>
<keyword evidence="3" id="KW-1185">Reference proteome</keyword>
<keyword evidence="1" id="KW-0472">Membrane</keyword>
<keyword evidence="1" id="KW-1133">Transmembrane helix</keyword>
<sequence length="56" mass="6333">MRETRDMLLSPHDQLWLILGIAGVLLGGILIGAATTHLAQWWAQRKDREALRRAGR</sequence>
<protein>
    <submittedName>
        <fullName evidence="2">Uncharacterized protein</fullName>
    </submittedName>
</protein>
<proteinExistence type="predicted"/>
<dbReference type="AlphaFoldDB" id="A0A1H2R5N1"/>
<evidence type="ECO:0000256" key="1">
    <source>
        <dbReference type="SAM" id="Phobius"/>
    </source>
</evidence>
<organism evidence="2 3">
    <name type="scientific">Albimonas donghaensis</name>
    <dbReference type="NCBI Taxonomy" id="356660"/>
    <lineage>
        <taxon>Bacteria</taxon>
        <taxon>Pseudomonadati</taxon>
        <taxon>Pseudomonadota</taxon>
        <taxon>Alphaproteobacteria</taxon>
        <taxon>Rhodobacterales</taxon>
        <taxon>Paracoccaceae</taxon>
        <taxon>Albimonas</taxon>
    </lineage>
</organism>
<dbReference type="STRING" id="356660.SAMN05444336_101245"/>